<gene>
    <name evidence="8" type="ORF">Hyperionvirus9_11</name>
</gene>
<evidence type="ECO:0000313" key="8">
    <source>
        <dbReference type="EMBL" id="AYV83594.1"/>
    </source>
</evidence>
<feature type="domain" description="CHY-type" evidence="6">
    <location>
        <begin position="8"/>
        <end position="75"/>
    </location>
</feature>
<dbReference type="GO" id="GO:0008270">
    <property type="term" value="F:zinc ion binding"/>
    <property type="evidence" value="ECO:0007669"/>
    <property type="project" value="UniProtKB-KW"/>
</dbReference>
<keyword evidence="2 4" id="KW-0863">Zinc-finger</keyword>
<evidence type="ECO:0000256" key="3">
    <source>
        <dbReference type="ARBA" id="ARBA00022833"/>
    </source>
</evidence>
<dbReference type="GO" id="GO:0016567">
    <property type="term" value="P:protein ubiquitination"/>
    <property type="evidence" value="ECO:0007669"/>
    <property type="project" value="TreeGrafter"/>
</dbReference>
<feature type="domain" description="CTCHY-type" evidence="7">
    <location>
        <begin position="77"/>
        <end position="144"/>
    </location>
</feature>
<evidence type="ECO:0000259" key="7">
    <source>
        <dbReference type="PROSITE" id="PS51270"/>
    </source>
</evidence>
<dbReference type="InterPro" id="IPR008913">
    <property type="entry name" value="Znf_CHY"/>
</dbReference>
<dbReference type="Pfam" id="PF13639">
    <property type="entry name" value="zf-RING_2"/>
    <property type="match status" value="1"/>
</dbReference>
<reference evidence="8" key="1">
    <citation type="submission" date="2018-10" db="EMBL/GenBank/DDBJ databases">
        <title>Hidden diversity of soil giant viruses.</title>
        <authorList>
            <person name="Schulz F."/>
            <person name="Alteio L."/>
            <person name="Goudeau D."/>
            <person name="Ryan E.M."/>
            <person name="Malmstrom R.R."/>
            <person name="Blanchard J."/>
            <person name="Woyke T."/>
        </authorList>
    </citation>
    <scope>NUCLEOTIDE SEQUENCE</scope>
    <source>
        <strain evidence="8">HYV1</strain>
    </source>
</reference>
<feature type="domain" description="RING-type" evidence="5">
    <location>
        <begin position="145"/>
        <end position="184"/>
    </location>
</feature>
<keyword evidence="3" id="KW-0862">Zinc</keyword>
<dbReference type="InterPro" id="IPR037274">
    <property type="entry name" value="Znf_CHY_sf"/>
</dbReference>
<dbReference type="GO" id="GO:0006511">
    <property type="term" value="P:ubiquitin-dependent protein catabolic process"/>
    <property type="evidence" value="ECO:0007669"/>
    <property type="project" value="TreeGrafter"/>
</dbReference>
<proteinExistence type="predicted"/>
<dbReference type="SUPFAM" id="SSF57850">
    <property type="entry name" value="RING/U-box"/>
    <property type="match status" value="1"/>
</dbReference>
<dbReference type="PANTHER" id="PTHR21319:SF53">
    <property type="entry name" value="RING FINGER AND CHY ZINC FINGER DOMAIN-CONTAINING PROTEIN 1"/>
    <property type="match status" value="1"/>
</dbReference>
<name>A0A3G5AAL1_9VIRU</name>
<dbReference type="InterPro" id="IPR017921">
    <property type="entry name" value="Znf_CTCHY"/>
</dbReference>
<evidence type="ECO:0000259" key="6">
    <source>
        <dbReference type="PROSITE" id="PS51266"/>
    </source>
</evidence>
<dbReference type="PANTHER" id="PTHR21319">
    <property type="entry name" value="RING FINGER AND CHY ZINC FINGER DOMAIN-CONTAINING PROTEIN 1"/>
    <property type="match status" value="1"/>
</dbReference>
<keyword evidence="1" id="KW-0479">Metal-binding</keyword>
<dbReference type="Gene3D" id="3.30.40.10">
    <property type="entry name" value="Zinc/RING finger domain, C3HC4 (zinc finger)"/>
    <property type="match status" value="1"/>
</dbReference>
<dbReference type="PROSITE" id="PS51266">
    <property type="entry name" value="ZF_CHY"/>
    <property type="match status" value="1"/>
</dbReference>
<dbReference type="GO" id="GO:0061630">
    <property type="term" value="F:ubiquitin protein ligase activity"/>
    <property type="evidence" value="ECO:0007669"/>
    <property type="project" value="TreeGrafter"/>
</dbReference>
<dbReference type="SMART" id="SM00184">
    <property type="entry name" value="RING"/>
    <property type="match status" value="1"/>
</dbReference>
<organism evidence="8">
    <name type="scientific">Hyperionvirus sp</name>
    <dbReference type="NCBI Taxonomy" id="2487770"/>
    <lineage>
        <taxon>Viruses</taxon>
        <taxon>Varidnaviria</taxon>
        <taxon>Bamfordvirae</taxon>
        <taxon>Nucleocytoviricota</taxon>
        <taxon>Megaviricetes</taxon>
        <taxon>Imitervirales</taxon>
        <taxon>Mimiviridae</taxon>
        <taxon>Klosneuvirinae</taxon>
    </lineage>
</organism>
<dbReference type="InterPro" id="IPR013083">
    <property type="entry name" value="Znf_RING/FYVE/PHD"/>
</dbReference>
<dbReference type="SUPFAM" id="SSF161245">
    <property type="entry name" value="Zinc hairpin stack"/>
    <property type="match status" value="1"/>
</dbReference>
<protein>
    <submittedName>
        <fullName evidence="8">RING finger and CHY zinc finger domain-containing protein 1 isoform X1</fullName>
    </submittedName>
</protein>
<evidence type="ECO:0000256" key="1">
    <source>
        <dbReference type="ARBA" id="ARBA00022723"/>
    </source>
</evidence>
<dbReference type="InterPro" id="IPR037275">
    <property type="entry name" value="Znf_CTCHY_sf"/>
</dbReference>
<dbReference type="Pfam" id="PF05495">
    <property type="entry name" value="zf-CHY"/>
    <property type="match status" value="1"/>
</dbReference>
<dbReference type="SUPFAM" id="SSF161219">
    <property type="entry name" value="CHY zinc finger-like"/>
    <property type="match status" value="1"/>
</dbReference>
<dbReference type="InterPro" id="IPR001841">
    <property type="entry name" value="Znf_RING"/>
</dbReference>
<dbReference type="PROSITE" id="PS51270">
    <property type="entry name" value="ZF_CTCHY"/>
    <property type="match status" value="1"/>
</dbReference>
<accession>A0A3G5AAL1</accession>
<evidence type="ECO:0000256" key="4">
    <source>
        <dbReference type="PROSITE-ProRule" id="PRU00175"/>
    </source>
</evidence>
<evidence type="ECO:0000259" key="5">
    <source>
        <dbReference type="PROSITE" id="PS50089"/>
    </source>
</evidence>
<dbReference type="PROSITE" id="PS50089">
    <property type="entry name" value="ZF_RING_2"/>
    <property type="match status" value="1"/>
</dbReference>
<sequence>MNDSEDIYDDDNLGCDHYGANCFVVSLCCGGIHPCKRCHDEENDHTIKKENIEEIICQNCFEQQAIAPICSKCHLIFAKYYCAICKIFDNFHDPDEIFHCDKCNVCLCLDQLFGSIFHCDKCGCCLSVGLKNNHKCREDRMQDNCCICLEPLLNKSARLSNCGHIIHRECFDVLVRTSDKCPLCGSVIIEAELVYPVRI</sequence>
<evidence type="ECO:0000256" key="2">
    <source>
        <dbReference type="ARBA" id="ARBA00022771"/>
    </source>
</evidence>
<dbReference type="EMBL" id="MK072391">
    <property type="protein sequence ID" value="AYV83594.1"/>
    <property type="molecule type" value="Genomic_DNA"/>
</dbReference>